<dbReference type="RefSeq" id="WP_238549851.1">
    <property type="nucleotide sequence ID" value="NZ_ATLK01000001.1"/>
</dbReference>
<evidence type="ECO:0000256" key="1">
    <source>
        <dbReference type="SAM" id="Phobius"/>
    </source>
</evidence>
<evidence type="ECO:0000313" key="2">
    <source>
        <dbReference type="EMBL" id="KFF31012.1"/>
    </source>
</evidence>
<dbReference type="InterPro" id="IPR029058">
    <property type="entry name" value="AB_hydrolase_fold"/>
</dbReference>
<keyword evidence="1" id="KW-1133">Transmembrane helix</keyword>
<keyword evidence="3" id="KW-1185">Reference proteome</keyword>
<feature type="transmembrane region" description="Helical" evidence="1">
    <location>
        <begin position="32"/>
        <end position="53"/>
    </location>
</feature>
<feature type="transmembrane region" description="Helical" evidence="1">
    <location>
        <begin position="397"/>
        <end position="424"/>
    </location>
</feature>
<dbReference type="eggNOG" id="COG0657">
    <property type="taxonomic scope" value="Bacteria"/>
</dbReference>
<keyword evidence="1" id="KW-0812">Transmembrane</keyword>
<evidence type="ECO:0000313" key="3">
    <source>
        <dbReference type="Proteomes" id="UP000028730"/>
    </source>
</evidence>
<keyword evidence="2" id="KW-0378">Hydrolase</keyword>
<sequence>MDTRQQESNTNGKADQRVSQSAWFGRRIVSTLPVFVILLGLLVSISGLTLVPWKTDPTNQRIETLSRNTDVTFDNPRGVRLARLGDDTVRSRHITVDARRPSTGEVQHIRVNIREPQVAQSSNVSASPKLPAVVFMHGAGYGTCDDSFGDVAEDFSSAGFVTAVLDKPVWSTNDLTRDYPASAKAYGQVVDYLRSLPEVDPGNVGLYATSESTWISPYVIRNDKRIAFQILLSPMVYKPRHSLGFFIAQDFSLVGANQGYQSIVRRLFHIDSDMFGLYNLDVPVDLPEAYAVPTLVAYGSKDVMTAQVDDVRHIYRSARQAGNTNVTVRSYPVANHVLRLGDEAELGTPLADQYEKDATDWAVGTVAGLTQSSESVAGKTLEQSIAVPKELEPNRALTIYGVALHGCMLATLLVAILMCVAALVMKVLRLLHSDKRPVFGLLNGFAGALLAISITTICTLALFVAGLGQVILAVVRLVWGGAPTENPGVMNWSWPVIQVAGTAIVWAWADVVVRLVELARSRRIRLPHLPTGASWGDDGSVPRWKEDGRGPVLATTMFGRVVFWFVAAAMFQVLLFFAFWGIFVY</sequence>
<dbReference type="EMBL" id="ATLK01000001">
    <property type="protein sequence ID" value="KFF31012.1"/>
    <property type="molecule type" value="Genomic_DNA"/>
</dbReference>
<feature type="transmembrane region" description="Helical" evidence="1">
    <location>
        <begin position="561"/>
        <end position="583"/>
    </location>
</feature>
<dbReference type="PANTHER" id="PTHR43265">
    <property type="entry name" value="ESTERASE ESTD"/>
    <property type="match status" value="1"/>
</dbReference>
<accession>A0A080N248</accession>
<name>A0A080N248_9BIFI</name>
<dbReference type="InterPro" id="IPR053145">
    <property type="entry name" value="AB_hydrolase_Est10"/>
</dbReference>
<dbReference type="Gene3D" id="3.40.50.1820">
    <property type="entry name" value="alpha/beta hydrolase"/>
    <property type="match status" value="1"/>
</dbReference>
<feature type="transmembrane region" description="Helical" evidence="1">
    <location>
        <begin position="445"/>
        <end position="472"/>
    </location>
</feature>
<organism evidence="2 3">
    <name type="scientific">Bifidobacterium bombi DSM 19703</name>
    <dbReference type="NCBI Taxonomy" id="1341695"/>
    <lineage>
        <taxon>Bacteria</taxon>
        <taxon>Bacillati</taxon>
        <taxon>Actinomycetota</taxon>
        <taxon>Actinomycetes</taxon>
        <taxon>Bifidobacteriales</taxon>
        <taxon>Bifidobacteriaceae</taxon>
        <taxon>Bifidobacterium</taxon>
    </lineage>
</organism>
<comment type="caution">
    <text evidence="2">The sequence shown here is derived from an EMBL/GenBank/DDBJ whole genome shotgun (WGS) entry which is preliminary data.</text>
</comment>
<reference evidence="2 3" key="1">
    <citation type="journal article" date="2014" name="Appl. Environ. Microbiol.">
        <title>Genomic encyclopedia of type strains of the genus Bifidobacterium.</title>
        <authorList>
            <person name="Milani C."/>
            <person name="Lugli G.A."/>
            <person name="Duranti S."/>
            <person name="Turroni F."/>
            <person name="Bottacini F."/>
            <person name="Mangifesta M."/>
            <person name="Sanchez B."/>
            <person name="Viappiani A."/>
            <person name="Mancabelli L."/>
            <person name="Taminiau B."/>
            <person name="Delcenserie V."/>
            <person name="Barrangou R."/>
            <person name="Margolles A."/>
            <person name="van Sinderen D."/>
            <person name="Ventura M."/>
        </authorList>
    </citation>
    <scope>NUCLEOTIDE SEQUENCE [LARGE SCALE GENOMIC DNA]</scope>
    <source>
        <strain evidence="2 3">DSM 19703</strain>
    </source>
</reference>
<gene>
    <name evidence="2" type="ORF">BBOMB_0342</name>
</gene>
<protein>
    <submittedName>
        <fullName evidence="2">Alpha/beta hydrolase family</fullName>
    </submittedName>
</protein>
<dbReference type="Proteomes" id="UP000028730">
    <property type="component" value="Unassembled WGS sequence"/>
</dbReference>
<dbReference type="AlphaFoldDB" id="A0A080N248"/>
<dbReference type="PANTHER" id="PTHR43265:SF1">
    <property type="entry name" value="ESTERASE ESTD"/>
    <property type="match status" value="1"/>
</dbReference>
<dbReference type="SUPFAM" id="SSF53474">
    <property type="entry name" value="alpha/beta-Hydrolases"/>
    <property type="match status" value="1"/>
</dbReference>
<proteinExistence type="predicted"/>
<dbReference type="GO" id="GO:0052689">
    <property type="term" value="F:carboxylic ester hydrolase activity"/>
    <property type="evidence" value="ECO:0007669"/>
    <property type="project" value="TreeGrafter"/>
</dbReference>
<dbReference type="STRING" id="1341695.BBOMB_0342"/>
<keyword evidence="1" id="KW-0472">Membrane</keyword>
<feature type="transmembrane region" description="Helical" evidence="1">
    <location>
        <begin position="492"/>
        <end position="516"/>
    </location>
</feature>